<organism evidence="2 3">
    <name type="scientific">Protopolystoma xenopodis</name>
    <dbReference type="NCBI Taxonomy" id="117903"/>
    <lineage>
        <taxon>Eukaryota</taxon>
        <taxon>Metazoa</taxon>
        <taxon>Spiralia</taxon>
        <taxon>Lophotrochozoa</taxon>
        <taxon>Platyhelminthes</taxon>
        <taxon>Monogenea</taxon>
        <taxon>Polyopisthocotylea</taxon>
        <taxon>Polystomatidea</taxon>
        <taxon>Polystomatidae</taxon>
        <taxon>Protopolystoma</taxon>
    </lineage>
</organism>
<feature type="compositionally biased region" description="Polar residues" evidence="1">
    <location>
        <begin position="26"/>
        <end position="36"/>
    </location>
</feature>
<name>A0A448WHK5_9PLAT</name>
<feature type="region of interest" description="Disordered" evidence="1">
    <location>
        <begin position="61"/>
        <end position="85"/>
    </location>
</feature>
<dbReference type="Proteomes" id="UP000784294">
    <property type="component" value="Unassembled WGS sequence"/>
</dbReference>
<dbReference type="AlphaFoldDB" id="A0A448WHK5"/>
<evidence type="ECO:0000313" key="2">
    <source>
        <dbReference type="EMBL" id="VEL11824.1"/>
    </source>
</evidence>
<sequence>MSPRRPRFKDLPAQFAPILTPDLQSDVSYSANQHSQRQNDELKSWPGYGRSKTEKQLVMATAESFSSAETSLGSSVSESEMSNVRTGIVRRRQRQIAEHIASMRLDNIV</sequence>
<feature type="region of interest" description="Disordered" evidence="1">
    <location>
        <begin position="26"/>
        <end position="49"/>
    </location>
</feature>
<dbReference type="EMBL" id="CAAALY010012977">
    <property type="protein sequence ID" value="VEL11824.1"/>
    <property type="molecule type" value="Genomic_DNA"/>
</dbReference>
<proteinExistence type="predicted"/>
<accession>A0A448WHK5</accession>
<reference evidence="2" key="1">
    <citation type="submission" date="2018-11" db="EMBL/GenBank/DDBJ databases">
        <authorList>
            <consortium name="Pathogen Informatics"/>
        </authorList>
    </citation>
    <scope>NUCLEOTIDE SEQUENCE</scope>
</reference>
<comment type="caution">
    <text evidence="2">The sequence shown here is derived from an EMBL/GenBank/DDBJ whole genome shotgun (WGS) entry which is preliminary data.</text>
</comment>
<keyword evidence="3" id="KW-1185">Reference proteome</keyword>
<evidence type="ECO:0000313" key="3">
    <source>
        <dbReference type="Proteomes" id="UP000784294"/>
    </source>
</evidence>
<feature type="compositionally biased region" description="Low complexity" evidence="1">
    <location>
        <begin position="61"/>
        <end position="82"/>
    </location>
</feature>
<gene>
    <name evidence="2" type="ORF">PXEA_LOCUS5264</name>
</gene>
<protein>
    <submittedName>
        <fullName evidence="2">Uncharacterized protein</fullName>
    </submittedName>
</protein>
<evidence type="ECO:0000256" key="1">
    <source>
        <dbReference type="SAM" id="MobiDB-lite"/>
    </source>
</evidence>